<name>A0A645AVU2_9ZZZZ</name>
<dbReference type="GO" id="GO:0005975">
    <property type="term" value="P:carbohydrate metabolic process"/>
    <property type="evidence" value="ECO:0007669"/>
    <property type="project" value="InterPro"/>
</dbReference>
<organism evidence="1">
    <name type="scientific">bioreactor metagenome</name>
    <dbReference type="NCBI Taxonomy" id="1076179"/>
    <lineage>
        <taxon>unclassified sequences</taxon>
        <taxon>metagenomes</taxon>
        <taxon>ecological metagenomes</taxon>
    </lineage>
</organism>
<dbReference type="InterPro" id="IPR017853">
    <property type="entry name" value="GH"/>
</dbReference>
<reference evidence="1" key="1">
    <citation type="submission" date="2019-08" db="EMBL/GenBank/DDBJ databases">
        <authorList>
            <person name="Kucharzyk K."/>
            <person name="Murdoch R.W."/>
            <person name="Higgins S."/>
            <person name="Loffler F."/>
        </authorList>
    </citation>
    <scope>NUCLEOTIDE SEQUENCE</scope>
</reference>
<dbReference type="AlphaFoldDB" id="A0A645AVU2"/>
<dbReference type="SUPFAM" id="SSF51445">
    <property type="entry name" value="(Trans)glycosidases"/>
    <property type="match status" value="1"/>
</dbReference>
<dbReference type="EMBL" id="VSSQ01016232">
    <property type="protein sequence ID" value="MPM57365.1"/>
    <property type="molecule type" value="Genomic_DNA"/>
</dbReference>
<accession>A0A645AVU2</accession>
<sequence>MDNFEWERGWTQRFGLWGLEVETQKRIRRPSVDLYEAICKENGISSEMVERFAPEIYDQLFPGVK</sequence>
<gene>
    <name evidence="1" type="ORF">SDC9_104187</name>
</gene>
<proteinExistence type="predicted"/>
<comment type="caution">
    <text evidence="1">The sequence shown here is derived from an EMBL/GenBank/DDBJ whole genome shotgun (WGS) entry which is preliminary data.</text>
</comment>
<dbReference type="InterPro" id="IPR001360">
    <property type="entry name" value="Glyco_hydro_1"/>
</dbReference>
<protein>
    <submittedName>
        <fullName evidence="1">Uncharacterized protein</fullName>
    </submittedName>
</protein>
<dbReference type="Pfam" id="PF00232">
    <property type="entry name" value="Glyco_hydro_1"/>
    <property type="match status" value="1"/>
</dbReference>
<evidence type="ECO:0000313" key="1">
    <source>
        <dbReference type="EMBL" id="MPM57365.1"/>
    </source>
</evidence>
<dbReference type="Gene3D" id="3.20.20.80">
    <property type="entry name" value="Glycosidases"/>
    <property type="match status" value="1"/>
</dbReference>
<dbReference type="GO" id="GO:0004553">
    <property type="term" value="F:hydrolase activity, hydrolyzing O-glycosyl compounds"/>
    <property type="evidence" value="ECO:0007669"/>
    <property type="project" value="InterPro"/>
</dbReference>